<proteinExistence type="predicted"/>
<dbReference type="Proteomes" id="UP000225148">
    <property type="component" value="Segment"/>
</dbReference>
<evidence type="ECO:0000313" key="2">
    <source>
        <dbReference type="Proteomes" id="UP000225148"/>
    </source>
</evidence>
<dbReference type="GeneID" id="40085647"/>
<sequence>MKLEMTLEQYQEAMEKAKKEGVIMTLEKLRDGFQESYNEMTSGFFSRLGREANIEIVRRLIHSLDLSIIVAKKS</sequence>
<dbReference type="RefSeq" id="YP_009609563.1">
    <property type="nucleotide sequence ID" value="NC_041996.1"/>
</dbReference>
<dbReference type="EMBL" id="MF036690">
    <property type="protein sequence ID" value="ARW57661.1"/>
    <property type="molecule type" value="Genomic_DNA"/>
</dbReference>
<dbReference type="OrthoDB" id="28660at10239"/>
<protein>
    <submittedName>
        <fullName evidence="1">Uncharacterized protein</fullName>
    </submittedName>
</protein>
<name>A0A1Z1LXU5_9CAUD</name>
<keyword evidence="2" id="KW-1185">Reference proteome</keyword>
<evidence type="ECO:0000313" key="1">
    <source>
        <dbReference type="EMBL" id="ARW57661.1"/>
    </source>
</evidence>
<dbReference type="KEGG" id="vg:40085647"/>
<reference evidence="1 2" key="1">
    <citation type="submission" date="2017-04" db="EMBL/GenBank/DDBJ databases">
        <title>Environmental T4-family bacteriophages evolve to escape abortive infection via multiple routes in a bacterial host employing altruistic suicide through Type III toxin-antitoxin systems.</title>
        <authorList>
            <person name="Chen B."/>
            <person name="Salmond G.P.C."/>
            <person name="Akusobi C."/>
            <person name="Fang X."/>
        </authorList>
    </citation>
    <scope>NUCLEOTIDE SEQUENCE [LARGE SCALE GENOMIC DNA]</scope>
</reference>
<accession>A0A1Z1LXU5</accession>
<organism evidence="1 2">
    <name type="scientific">Serratia phage CHI14</name>
    <dbReference type="NCBI Taxonomy" id="2006941"/>
    <lineage>
        <taxon>Viruses</taxon>
        <taxon>Duplodnaviria</taxon>
        <taxon>Heunggongvirae</taxon>
        <taxon>Uroviricota</taxon>
        <taxon>Caudoviricetes</taxon>
        <taxon>Pantevenvirales</taxon>
        <taxon>Straboviridae</taxon>
        <taxon>Tevenvirinae</taxon>
        <taxon>Winklervirus</taxon>
        <taxon>Winklervirus chi14</taxon>
    </lineage>
</organism>